<evidence type="ECO:0000313" key="1">
    <source>
        <dbReference type="EMBL" id="MEL1245070.1"/>
    </source>
</evidence>
<sequence length="167" mass="19188">MKTITVISEGSRKFNSIVNGEVKGSLVYPKWYSSNPEIWLGKDGPYIFKAQNFWHTKYSLTKDDRPLFDMQSKWNSSTVISPVKETHHQFVFRAKSMFSLCNTLVNYKGEELLEIRSDYSWKKFTQGYAITCADDFGSTEQEQLLILLSLHYFRVMQNAAASVAAST</sequence>
<proteinExistence type="predicted"/>
<dbReference type="RefSeq" id="WP_341697382.1">
    <property type="nucleotide sequence ID" value="NZ_JBBYHR010000006.1"/>
</dbReference>
<protein>
    <submittedName>
        <fullName evidence="1">Uncharacterized protein</fullName>
    </submittedName>
</protein>
<keyword evidence="2" id="KW-1185">Reference proteome</keyword>
<accession>A0ABU9HY27</accession>
<comment type="caution">
    <text evidence="1">The sequence shown here is derived from an EMBL/GenBank/DDBJ whole genome shotgun (WGS) entry which is preliminary data.</text>
</comment>
<evidence type="ECO:0000313" key="2">
    <source>
        <dbReference type="Proteomes" id="UP001464555"/>
    </source>
</evidence>
<dbReference type="Proteomes" id="UP001464555">
    <property type="component" value="Unassembled WGS sequence"/>
</dbReference>
<name>A0ABU9HY27_9FLAO</name>
<organism evidence="1 2">
    <name type="scientific">Flavobacterium arundinis</name>
    <dbReference type="NCBI Taxonomy" id="3139143"/>
    <lineage>
        <taxon>Bacteria</taxon>
        <taxon>Pseudomonadati</taxon>
        <taxon>Bacteroidota</taxon>
        <taxon>Flavobacteriia</taxon>
        <taxon>Flavobacteriales</taxon>
        <taxon>Flavobacteriaceae</taxon>
        <taxon>Flavobacterium</taxon>
    </lineage>
</organism>
<dbReference type="EMBL" id="JBBYHR010000006">
    <property type="protein sequence ID" value="MEL1245070.1"/>
    <property type="molecule type" value="Genomic_DNA"/>
</dbReference>
<reference evidence="1 2" key="1">
    <citation type="submission" date="2024-04" db="EMBL/GenBank/DDBJ databases">
        <title>Flavobacterium sp. DGU11 16S ribosomal RNA gene Genome sequencing and assembly.</title>
        <authorList>
            <person name="Park S."/>
        </authorList>
    </citation>
    <scope>NUCLEOTIDE SEQUENCE [LARGE SCALE GENOMIC DNA]</scope>
    <source>
        <strain evidence="1 2">DGU11</strain>
    </source>
</reference>
<gene>
    <name evidence="1" type="ORF">AAEO56_12400</name>
</gene>